<organism evidence="3">
    <name type="scientific">mine drainage metagenome</name>
    <dbReference type="NCBI Taxonomy" id="410659"/>
    <lineage>
        <taxon>unclassified sequences</taxon>
        <taxon>metagenomes</taxon>
        <taxon>ecological metagenomes</taxon>
    </lineage>
</organism>
<dbReference type="AlphaFoldDB" id="T1AJ84"/>
<protein>
    <submittedName>
        <fullName evidence="3">Type I restriction-modification system S subunit</fullName>
    </submittedName>
</protein>
<dbReference type="GO" id="GO:0009307">
    <property type="term" value="P:DNA restriction-modification system"/>
    <property type="evidence" value="ECO:0007669"/>
    <property type="project" value="UniProtKB-KW"/>
</dbReference>
<dbReference type="Gene3D" id="3.90.220.20">
    <property type="entry name" value="DNA methylase specificity domains"/>
    <property type="match status" value="1"/>
</dbReference>
<accession>T1AJ84</accession>
<reference evidence="3" key="1">
    <citation type="submission" date="2013-08" db="EMBL/GenBank/DDBJ databases">
        <authorList>
            <person name="Mendez C."/>
            <person name="Richter M."/>
            <person name="Ferrer M."/>
            <person name="Sanchez J."/>
        </authorList>
    </citation>
    <scope>NUCLEOTIDE SEQUENCE</scope>
</reference>
<reference evidence="3" key="2">
    <citation type="journal article" date="2014" name="ISME J.">
        <title>Microbial stratification in low pH oxic and suboxic macroscopic growths along an acid mine drainage.</title>
        <authorList>
            <person name="Mendez-Garcia C."/>
            <person name="Mesa V."/>
            <person name="Sprenger R.R."/>
            <person name="Richter M."/>
            <person name="Diez M.S."/>
            <person name="Solano J."/>
            <person name="Bargiela R."/>
            <person name="Golyshina O.V."/>
            <person name="Manteca A."/>
            <person name="Ramos J.L."/>
            <person name="Gallego J.R."/>
            <person name="Llorente I."/>
            <person name="Martins Dos Santos V.A."/>
            <person name="Jensen O.N."/>
            <person name="Pelaez A.I."/>
            <person name="Sanchez J."/>
            <person name="Ferrer M."/>
        </authorList>
    </citation>
    <scope>NUCLEOTIDE SEQUENCE</scope>
</reference>
<sequence>MAGEWRELQLDELVEVYDGPHATPKKTDSGPIFLGISNLAHGRIDLSDTEHLSEDDFQRWTRRITPQPGDIVFSYETRLGEAAIIPNGLRCCLGRRMGLLRARPGCVDSRFLL</sequence>
<proteinExistence type="predicted"/>
<name>T1AJ84_9ZZZZ</name>
<dbReference type="GO" id="GO:0003677">
    <property type="term" value="F:DNA binding"/>
    <property type="evidence" value="ECO:0007669"/>
    <property type="project" value="UniProtKB-KW"/>
</dbReference>
<evidence type="ECO:0000313" key="3">
    <source>
        <dbReference type="EMBL" id="EQD42050.1"/>
    </source>
</evidence>
<evidence type="ECO:0000256" key="2">
    <source>
        <dbReference type="ARBA" id="ARBA00023125"/>
    </source>
</evidence>
<gene>
    <name evidence="3" type="ORF">B1A_15971</name>
</gene>
<evidence type="ECO:0000256" key="1">
    <source>
        <dbReference type="ARBA" id="ARBA00022747"/>
    </source>
</evidence>
<dbReference type="SUPFAM" id="SSF116734">
    <property type="entry name" value="DNA methylase specificity domain"/>
    <property type="match status" value="1"/>
</dbReference>
<keyword evidence="2" id="KW-0238">DNA-binding</keyword>
<dbReference type="InterPro" id="IPR044946">
    <property type="entry name" value="Restrct_endonuc_typeI_TRD_sf"/>
</dbReference>
<feature type="non-terminal residue" evidence="3">
    <location>
        <position position="113"/>
    </location>
</feature>
<keyword evidence="1" id="KW-0680">Restriction system</keyword>
<dbReference type="EMBL" id="AUZX01011731">
    <property type="protein sequence ID" value="EQD42050.1"/>
    <property type="molecule type" value="Genomic_DNA"/>
</dbReference>
<comment type="caution">
    <text evidence="3">The sequence shown here is derived from an EMBL/GenBank/DDBJ whole genome shotgun (WGS) entry which is preliminary data.</text>
</comment>